<dbReference type="EMBL" id="NBNE01013597">
    <property type="protein sequence ID" value="OWY94967.1"/>
    <property type="molecule type" value="Genomic_DNA"/>
</dbReference>
<organism evidence="1 2">
    <name type="scientific">Phytophthora megakarya</name>
    <dbReference type="NCBI Taxonomy" id="4795"/>
    <lineage>
        <taxon>Eukaryota</taxon>
        <taxon>Sar</taxon>
        <taxon>Stramenopiles</taxon>
        <taxon>Oomycota</taxon>
        <taxon>Peronosporomycetes</taxon>
        <taxon>Peronosporales</taxon>
        <taxon>Peronosporaceae</taxon>
        <taxon>Phytophthora</taxon>
    </lineage>
</organism>
<protein>
    <submittedName>
        <fullName evidence="1">Uncharacterized protein</fullName>
    </submittedName>
</protein>
<accession>A0A225UP09</accession>
<comment type="caution">
    <text evidence="1">The sequence shown here is derived from an EMBL/GenBank/DDBJ whole genome shotgun (WGS) entry which is preliminary data.</text>
</comment>
<keyword evidence="2" id="KW-1185">Reference proteome</keyword>
<proteinExistence type="predicted"/>
<dbReference type="Proteomes" id="UP000198211">
    <property type="component" value="Unassembled WGS sequence"/>
</dbReference>
<evidence type="ECO:0000313" key="1">
    <source>
        <dbReference type="EMBL" id="OWY94967.1"/>
    </source>
</evidence>
<dbReference type="AlphaFoldDB" id="A0A225UP09"/>
<gene>
    <name evidence="1" type="ORF">PHMEG_00035163</name>
</gene>
<evidence type="ECO:0000313" key="2">
    <source>
        <dbReference type="Proteomes" id="UP000198211"/>
    </source>
</evidence>
<name>A0A225UP09_9STRA</name>
<sequence length="52" mass="5998">MQTPRSTQEMVDLTVVEDAGVSENPVAPNLVKLYVDDQVRRCRKKIERRGLR</sequence>
<reference evidence="2" key="1">
    <citation type="submission" date="2017-03" db="EMBL/GenBank/DDBJ databases">
        <title>Phytopthora megakarya and P. palmivora, two closely related causual agents of cacao black pod achieved similar genome size and gene model numbers by different mechanisms.</title>
        <authorList>
            <person name="Ali S."/>
            <person name="Shao J."/>
            <person name="Larry D.J."/>
            <person name="Kronmiller B."/>
            <person name="Shen D."/>
            <person name="Strem M.D."/>
            <person name="Melnick R.L."/>
            <person name="Guiltinan M.J."/>
            <person name="Tyler B.M."/>
            <person name="Meinhardt L.W."/>
            <person name="Bailey B.A."/>
        </authorList>
    </citation>
    <scope>NUCLEOTIDE SEQUENCE [LARGE SCALE GENOMIC DNA]</scope>
    <source>
        <strain evidence="2">zdho120</strain>
    </source>
</reference>